<dbReference type="CDD" id="cd00761">
    <property type="entry name" value="Glyco_tranf_GTA_type"/>
    <property type="match status" value="1"/>
</dbReference>
<dbReference type="Gene3D" id="3.90.550.10">
    <property type="entry name" value="Spore Coat Polysaccharide Biosynthesis Protein SpsA, Chain A"/>
    <property type="match status" value="1"/>
</dbReference>
<comment type="similarity">
    <text evidence="2">Belongs to the GmhB family.</text>
</comment>
<dbReference type="PANTHER" id="PTHR42891">
    <property type="entry name" value="D-GLYCERO-BETA-D-MANNO-HEPTOSE-1,7-BISPHOSPHATE 7-PHOSPHATASE"/>
    <property type="match status" value="1"/>
</dbReference>
<feature type="region of interest" description="Disordered" evidence="8">
    <location>
        <begin position="110"/>
        <end position="129"/>
    </location>
</feature>
<dbReference type="GO" id="GO:0046872">
    <property type="term" value="F:metal ion binding"/>
    <property type="evidence" value="ECO:0007669"/>
    <property type="project" value="UniProtKB-KW"/>
</dbReference>
<evidence type="ECO:0000313" key="9">
    <source>
        <dbReference type="EMBL" id="SFK39608.1"/>
    </source>
</evidence>
<dbReference type="InterPro" id="IPR006549">
    <property type="entry name" value="HAD-SF_hydro_IIIA"/>
</dbReference>
<dbReference type="Pfam" id="PF13242">
    <property type="entry name" value="Hydrolase_like"/>
    <property type="match status" value="1"/>
</dbReference>
<comment type="subcellular location">
    <subcellularLocation>
        <location evidence="1">Cytoplasm</location>
    </subcellularLocation>
</comment>
<dbReference type="InterPro" id="IPR006439">
    <property type="entry name" value="HAD-SF_hydro_IA"/>
</dbReference>
<dbReference type="InterPro" id="IPR036412">
    <property type="entry name" value="HAD-like_sf"/>
</dbReference>
<dbReference type="STRING" id="115433.SAMN05421835_12020"/>
<keyword evidence="10" id="KW-1185">Reference proteome</keyword>
<evidence type="ECO:0000256" key="5">
    <source>
        <dbReference type="ARBA" id="ARBA00022801"/>
    </source>
</evidence>
<dbReference type="InterPro" id="IPR006543">
    <property type="entry name" value="Histidinol-phos"/>
</dbReference>
<evidence type="ECO:0000256" key="4">
    <source>
        <dbReference type="ARBA" id="ARBA00022723"/>
    </source>
</evidence>
<sequence length="475" mass="50479">MRMTGAGYTVVVPTAGRASLRALLASLDSGTGPAPAEVLVVGTPTETPEISLPVRVLPGGTRNDGWRAANTEWVVFLDEDVRLPADWRERLTVDLTALPARVAASRGHLVVPPATGGRRPTEDERRDAEQAHGWSLADFACRHEVLAALGGFDDRLSAPGADFVERLRRAGFDVEHGARLALRPSRQRGFFASVLEQRAHADAALLRRKHSTPAAPLGRHLLATAAGFAAAGLAVARKPQGAAAAGAAWLGLTVDSALRRILPGPRSRAEVARIAVTSALIPPAAVFSRLYGEISALREKPRTPRAILFDRDDTIIVNEPYLNDPKLVRPMPGAEQVLRRLREAGVPVGIVSNQSGIARGLITPGQLAEVNARVEELLGPFGTWQVCVHGEADGCACRKPKPGLVRQAARALGVRPRDCVVIGDIGADVEAARAAGATGILVPTSRTREEEVRSAPHVARDLVEAVGLAMGERSW</sequence>
<dbReference type="NCBIfam" id="TIGR01509">
    <property type="entry name" value="HAD-SF-IA-v3"/>
    <property type="match status" value="1"/>
</dbReference>
<keyword evidence="3" id="KW-0963">Cytoplasm</keyword>
<organism evidence="9 10">
    <name type="scientific">Amycolatopsis sacchari</name>
    <dbReference type="NCBI Taxonomy" id="115433"/>
    <lineage>
        <taxon>Bacteria</taxon>
        <taxon>Bacillati</taxon>
        <taxon>Actinomycetota</taxon>
        <taxon>Actinomycetes</taxon>
        <taxon>Pseudonocardiales</taxon>
        <taxon>Pseudonocardiaceae</taxon>
        <taxon>Amycolatopsis</taxon>
    </lineage>
</organism>
<evidence type="ECO:0000256" key="6">
    <source>
        <dbReference type="ARBA" id="ARBA00023277"/>
    </source>
</evidence>
<dbReference type="AlphaFoldDB" id="A0A1I3Z665"/>
<reference evidence="9 10" key="1">
    <citation type="submission" date="2016-10" db="EMBL/GenBank/DDBJ databases">
        <authorList>
            <person name="de Groot N.N."/>
        </authorList>
    </citation>
    <scope>NUCLEOTIDE SEQUENCE [LARGE SCALE GENOMIC DNA]</scope>
    <source>
        <strain evidence="9 10">DSM 44468</strain>
    </source>
</reference>
<keyword evidence="6" id="KW-0119">Carbohydrate metabolism</keyword>
<keyword evidence="5" id="KW-0378">Hydrolase</keyword>
<dbReference type="SUPFAM" id="SSF53448">
    <property type="entry name" value="Nucleotide-diphospho-sugar transferases"/>
    <property type="match status" value="1"/>
</dbReference>
<dbReference type="InterPro" id="IPR004446">
    <property type="entry name" value="Heptose_bisP_phosphatase"/>
</dbReference>
<dbReference type="NCBIfam" id="TIGR01662">
    <property type="entry name" value="HAD-SF-IIIA"/>
    <property type="match status" value="1"/>
</dbReference>
<dbReference type="Proteomes" id="UP000199025">
    <property type="component" value="Unassembled WGS sequence"/>
</dbReference>
<dbReference type="GO" id="GO:0005737">
    <property type="term" value="C:cytoplasm"/>
    <property type="evidence" value="ECO:0007669"/>
    <property type="project" value="UniProtKB-SubCell"/>
</dbReference>
<dbReference type="GO" id="GO:0005975">
    <property type="term" value="P:carbohydrate metabolic process"/>
    <property type="evidence" value="ECO:0007669"/>
    <property type="project" value="InterPro"/>
</dbReference>
<dbReference type="InterPro" id="IPR029044">
    <property type="entry name" value="Nucleotide-diphossugar_trans"/>
</dbReference>
<dbReference type="SUPFAM" id="SSF56784">
    <property type="entry name" value="HAD-like"/>
    <property type="match status" value="1"/>
</dbReference>
<evidence type="ECO:0000256" key="1">
    <source>
        <dbReference type="ARBA" id="ARBA00004496"/>
    </source>
</evidence>
<evidence type="ECO:0000256" key="8">
    <source>
        <dbReference type="SAM" id="MobiDB-lite"/>
    </source>
</evidence>
<dbReference type="GO" id="GO:0016791">
    <property type="term" value="F:phosphatase activity"/>
    <property type="evidence" value="ECO:0007669"/>
    <property type="project" value="InterPro"/>
</dbReference>
<name>A0A1I3Z665_9PSEU</name>
<evidence type="ECO:0000256" key="7">
    <source>
        <dbReference type="ARBA" id="ARBA00031828"/>
    </source>
</evidence>
<dbReference type="NCBIfam" id="TIGR01656">
    <property type="entry name" value="Histidinol-ppas"/>
    <property type="match status" value="1"/>
</dbReference>
<gene>
    <name evidence="9" type="ORF">SAMN05421835_12020</name>
</gene>
<dbReference type="EMBL" id="FORP01000020">
    <property type="protein sequence ID" value="SFK39608.1"/>
    <property type="molecule type" value="Genomic_DNA"/>
</dbReference>
<evidence type="ECO:0000313" key="10">
    <source>
        <dbReference type="Proteomes" id="UP000199025"/>
    </source>
</evidence>
<dbReference type="CDD" id="cd07503">
    <property type="entry name" value="HAD_HisB-N"/>
    <property type="match status" value="1"/>
</dbReference>
<accession>A0A1I3Z665</accession>
<evidence type="ECO:0000256" key="3">
    <source>
        <dbReference type="ARBA" id="ARBA00022490"/>
    </source>
</evidence>
<protein>
    <recommendedName>
        <fullName evidence="7">D,D-heptose 1,7-bisphosphate phosphatase</fullName>
    </recommendedName>
</protein>
<proteinExistence type="inferred from homology"/>
<dbReference type="PANTHER" id="PTHR42891:SF1">
    <property type="entry name" value="D-GLYCERO-BETA-D-MANNO-HEPTOSE-1,7-BISPHOSPHATE 7-PHOSPHATASE"/>
    <property type="match status" value="1"/>
</dbReference>
<dbReference type="RefSeq" id="WP_342743522.1">
    <property type="nucleotide sequence ID" value="NZ_FORP01000020.1"/>
</dbReference>
<keyword evidence="4" id="KW-0479">Metal-binding</keyword>
<dbReference type="Gene3D" id="3.40.50.1000">
    <property type="entry name" value="HAD superfamily/HAD-like"/>
    <property type="match status" value="1"/>
</dbReference>
<dbReference type="InterPro" id="IPR023214">
    <property type="entry name" value="HAD_sf"/>
</dbReference>
<feature type="compositionally biased region" description="Basic and acidic residues" evidence="8">
    <location>
        <begin position="119"/>
        <end position="129"/>
    </location>
</feature>
<evidence type="ECO:0000256" key="2">
    <source>
        <dbReference type="ARBA" id="ARBA00005628"/>
    </source>
</evidence>